<gene>
    <name evidence="2" type="ORF">CVM52_20385</name>
</gene>
<dbReference type="EMBL" id="PGTB01000138">
    <property type="protein sequence ID" value="PJE34808.1"/>
    <property type="molecule type" value="Genomic_DNA"/>
</dbReference>
<name>A0A2M8IWE9_9RHOB</name>
<proteinExistence type="predicted"/>
<keyword evidence="1" id="KW-0732">Signal</keyword>
<evidence type="ECO:0000313" key="2">
    <source>
        <dbReference type="EMBL" id="PJE34808.1"/>
    </source>
</evidence>
<dbReference type="AlphaFoldDB" id="A0A2M8IWE9"/>
<dbReference type="Proteomes" id="UP000231553">
    <property type="component" value="Unassembled WGS sequence"/>
</dbReference>
<comment type="caution">
    <text evidence="2">The sequence shown here is derived from an EMBL/GenBank/DDBJ whole genome shotgun (WGS) entry which is preliminary data.</text>
</comment>
<organism evidence="2 3">
    <name type="scientific">Pseudooceanicola lipolyticus</name>
    <dbReference type="NCBI Taxonomy" id="2029104"/>
    <lineage>
        <taxon>Bacteria</taxon>
        <taxon>Pseudomonadati</taxon>
        <taxon>Pseudomonadota</taxon>
        <taxon>Alphaproteobacteria</taxon>
        <taxon>Rhodobacterales</taxon>
        <taxon>Paracoccaceae</taxon>
        <taxon>Pseudooceanicola</taxon>
    </lineage>
</organism>
<evidence type="ECO:0008006" key="4">
    <source>
        <dbReference type="Google" id="ProtNLM"/>
    </source>
</evidence>
<evidence type="ECO:0000313" key="3">
    <source>
        <dbReference type="Proteomes" id="UP000231553"/>
    </source>
</evidence>
<evidence type="ECO:0000256" key="1">
    <source>
        <dbReference type="SAM" id="SignalP"/>
    </source>
</evidence>
<accession>A0A2M8IWE9</accession>
<reference evidence="2 3" key="1">
    <citation type="journal article" date="2018" name="Int. J. Syst. Evol. Microbiol.">
        <title>Pseudooceanicola lipolyticus sp. nov., a marine alphaproteobacterium, reclassification of Oceanicola flagellatus as Pseudooceanicola flagellatus comb. nov. and emended description of the genus Pseudooceanicola.</title>
        <authorList>
            <person name="Huang M.-M."/>
            <person name="Guo L.-L."/>
            <person name="Wu Y.-H."/>
            <person name="Lai Q.-L."/>
            <person name="Shao Z.-Z."/>
            <person name="Wang C.-S."/>
            <person name="Wu M."/>
            <person name="Xu X.-W."/>
        </authorList>
    </citation>
    <scope>NUCLEOTIDE SEQUENCE [LARGE SCALE GENOMIC DNA]</scope>
    <source>
        <strain evidence="2 3">157</strain>
    </source>
</reference>
<dbReference type="RefSeq" id="WP_133119911.1">
    <property type="nucleotide sequence ID" value="NZ_PGTB01000138.1"/>
</dbReference>
<feature type="chain" id="PRO_5015006199" description="Argininosuccinate lyase" evidence="1">
    <location>
        <begin position="17"/>
        <end position="61"/>
    </location>
</feature>
<dbReference type="PROSITE" id="PS51257">
    <property type="entry name" value="PROKAR_LIPOPROTEIN"/>
    <property type="match status" value="1"/>
</dbReference>
<sequence>MIIRVAFLLAAGLGLAACEKEQGAGFTGIGTASLAAQPGYALDFSGLRSGAPGGGALQQPR</sequence>
<keyword evidence="3" id="KW-1185">Reference proteome</keyword>
<feature type="signal peptide" evidence="1">
    <location>
        <begin position="1"/>
        <end position="16"/>
    </location>
</feature>
<protein>
    <recommendedName>
        <fullName evidence="4">Argininosuccinate lyase</fullName>
    </recommendedName>
</protein>